<dbReference type="InterPro" id="IPR004105">
    <property type="entry name" value="CheA-like_dim"/>
</dbReference>
<dbReference type="GO" id="GO:0005737">
    <property type="term" value="C:cytoplasm"/>
    <property type="evidence" value="ECO:0007669"/>
    <property type="project" value="InterPro"/>
</dbReference>
<evidence type="ECO:0000256" key="5">
    <source>
        <dbReference type="ARBA" id="ARBA00022777"/>
    </source>
</evidence>
<dbReference type="InterPro" id="IPR003594">
    <property type="entry name" value="HATPase_dom"/>
</dbReference>
<dbReference type="AlphaFoldDB" id="A0A956LW06"/>
<dbReference type="CDD" id="cd00088">
    <property type="entry name" value="HPT"/>
    <property type="match status" value="1"/>
</dbReference>
<dbReference type="SUPFAM" id="SSF50341">
    <property type="entry name" value="CheW-like"/>
    <property type="match status" value="3"/>
</dbReference>
<reference evidence="11" key="1">
    <citation type="submission" date="2020-04" db="EMBL/GenBank/DDBJ databases">
        <authorList>
            <person name="Zhang T."/>
        </authorList>
    </citation>
    <scope>NUCLEOTIDE SEQUENCE</scope>
    <source>
        <strain evidence="11">HKST-UBA01</strain>
    </source>
</reference>
<dbReference type="InterPro" id="IPR004358">
    <property type="entry name" value="Sig_transdc_His_kin-like_C"/>
</dbReference>
<keyword evidence="5" id="KW-0418">Kinase</keyword>
<reference evidence="11" key="2">
    <citation type="journal article" date="2021" name="Microbiome">
        <title>Successional dynamics and alternative stable states in a saline activated sludge microbial community over 9 years.</title>
        <authorList>
            <person name="Wang Y."/>
            <person name="Ye J."/>
            <person name="Ju F."/>
            <person name="Liu L."/>
            <person name="Boyd J.A."/>
            <person name="Deng Y."/>
            <person name="Parks D.H."/>
            <person name="Jiang X."/>
            <person name="Yin X."/>
            <person name="Woodcroft B.J."/>
            <person name="Tyson G.W."/>
            <person name="Hugenholtz P."/>
            <person name="Polz M.F."/>
            <person name="Zhang T."/>
        </authorList>
    </citation>
    <scope>NUCLEOTIDE SEQUENCE</scope>
    <source>
        <strain evidence="11">HKST-UBA01</strain>
    </source>
</reference>
<dbReference type="PRINTS" id="PR00344">
    <property type="entry name" value="BCTRLSENSOR"/>
</dbReference>
<feature type="domain" description="Histidine kinase" evidence="8">
    <location>
        <begin position="234"/>
        <end position="439"/>
    </location>
</feature>
<dbReference type="InterPro" id="IPR036890">
    <property type="entry name" value="HATPase_C_sf"/>
</dbReference>
<dbReference type="SMART" id="SM01231">
    <property type="entry name" value="H-kinase_dim"/>
    <property type="match status" value="1"/>
</dbReference>
<dbReference type="PROSITE" id="PS50851">
    <property type="entry name" value="CHEW"/>
    <property type="match status" value="1"/>
</dbReference>
<dbReference type="Pfam" id="PF01584">
    <property type="entry name" value="CheW"/>
    <property type="match status" value="2"/>
</dbReference>
<evidence type="ECO:0000259" key="10">
    <source>
        <dbReference type="PROSITE" id="PS50894"/>
    </source>
</evidence>
<dbReference type="PANTHER" id="PTHR43395">
    <property type="entry name" value="SENSOR HISTIDINE KINASE CHEA"/>
    <property type="match status" value="1"/>
</dbReference>
<gene>
    <name evidence="11" type="ORF">KC729_01765</name>
</gene>
<dbReference type="Pfam" id="PF02518">
    <property type="entry name" value="HATPase_c"/>
    <property type="match status" value="1"/>
</dbReference>
<evidence type="ECO:0000313" key="12">
    <source>
        <dbReference type="Proteomes" id="UP000697710"/>
    </source>
</evidence>
<dbReference type="InterPro" id="IPR051315">
    <property type="entry name" value="Bact_Chemotaxis_CheA"/>
</dbReference>
<dbReference type="GO" id="GO:0006935">
    <property type="term" value="P:chemotaxis"/>
    <property type="evidence" value="ECO:0007669"/>
    <property type="project" value="InterPro"/>
</dbReference>
<dbReference type="SUPFAM" id="SSF47226">
    <property type="entry name" value="Histidine-containing phosphotransfer domain, HPT domain"/>
    <property type="match status" value="1"/>
</dbReference>
<accession>A0A956LW06</accession>
<keyword evidence="4" id="KW-0808">Transferase</keyword>
<evidence type="ECO:0000256" key="6">
    <source>
        <dbReference type="PROSITE-ProRule" id="PRU00110"/>
    </source>
</evidence>
<dbReference type="Proteomes" id="UP000697710">
    <property type="component" value="Unassembled WGS sequence"/>
</dbReference>
<protein>
    <recommendedName>
        <fullName evidence="2">histidine kinase</fullName>
        <ecNumber evidence="2">2.7.13.3</ecNumber>
    </recommendedName>
</protein>
<evidence type="ECO:0000256" key="4">
    <source>
        <dbReference type="ARBA" id="ARBA00022679"/>
    </source>
</evidence>
<dbReference type="SMART" id="SM00260">
    <property type="entry name" value="CheW"/>
    <property type="match status" value="2"/>
</dbReference>
<feature type="modified residue" description="Phosphohistidine" evidence="6">
    <location>
        <position position="47"/>
    </location>
</feature>
<dbReference type="Gene3D" id="1.10.287.560">
    <property type="entry name" value="Histidine kinase CheA-like, homodimeric domain"/>
    <property type="match status" value="1"/>
</dbReference>
<dbReference type="InterPro" id="IPR036061">
    <property type="entry name" value="CheW-like_dom_sf"/>
</dbReference>
<evidence type="ECO:0000256" key="2">
    <source>
        <dbReference type="ARBA" id="ARBA00012438"/>
    </source>
</evidence>
<dbReference type="GO" id="GO:0000155">
    <property type="term" value="F:phosphorelay sensor kinase activity"/>
    <property type="evidence" value="ECO:0007669"/>
    <property type="project" value="InterPro"/>
</dbReference>
<feature type="region of interest" description="Disordered" evidence="7">
    <location>
        <begin position="144"/>
        <end position="189"/>
    </location>
</feature>
<evidence type="ECO:0000256" key="1">
    <source>
        <dbReference type="ARBA" id="ARBA00000085"/>
    </source>
</evidence>
<evidence type="ECO:0000259" key="8">
    <source>
        <dbReference type="PROSITE" id="PS50109"/>
    </source>
</evidence>
<dbReference type="SUPFAM" id="SSF55874">
    <property type="entry name" value="ATPase domain of HSP90 chaperone/DNA topoisomerase II/histidine kinase"/>
    <property type="match status" value="1"/>
</dbReference>
<dbReference type="SUPFAM" id="SSF47384">
    <property type="entry name" value="Homodimeric domain of signal transducing histidine kinase"/>
    <property type="match status" value="1"/>
</dbReference>
<dbReference type="SMART" id="SM00073">
    <property type="entry name" value="HPT"/>
    <property type="match status" value="1"/>
</dbReference>
<organism evidence="11 12">
    <name type="scientific">Eiseniibacteriota bacterium</name>
    <dbReference type="NCBI Taxonomy" id="2212470"/>
    <lineage>
        <taxon>Bacteria</taxon>
        <taxon>Candidatus Eiseniibacteriota</taxon>
    </lineage>
</organism>
<dbReference type="Gene3D" id="3.30.565.10">
    <property type="entry name" value="Histidine kinase-like ATPase, C-terminal domain"/>
    <property type="match status" value="1"/>
</dbReference>
<proteinExistence type="predicted"/>
<dbReference type="EC" id="2.7.13.3" evidence="2"/>
<feature type="compositionally biased region" description="Polar residues" evidence="7">
    <location>
        <begin position="179"/>
        <end position="189"/>
    </location>
</feature>
<dbReference type="Gene3D" id="2.40.50.180">
    <property type="entry name" value="CheA-289, Domain 4"/>
    <property type="match status" value="2"/>
</dbReference>
<feature type="domain" description="HPt" evidence="10">
    <location>
        <begin position="1"/>
        <end position="104"/>
    </location>
</feature>
<dbReference type="Gene3D" id="2.30.30.40">
    <property type="entry name" value="SH3 Domains"/>
    <property type="match status" value="1"/>
</dbReference>
<dbReference type="Pfam" id="PF01627">
    <property type="entry name" value="Hpt"/>
    <property type="match status" value="1"/>
</dbReference>
<dbReference type="InterPro" id="IPR036641">
    <property type="entry name" value="HPT_dom_sf"/>
</dbReference>
<dbReference type="FunFam" id="3.30.565.10:FF:000016">
    <property type="entry name" value="Chemotaxis protein CheA, putative"/>
    <property type="match status" value="1"/>
</dbReference>
<dbReference type="InterPro" id="IPR008207">
    <property type="entry name" value="Sig_transdc_His_kin_Hpt_dom"/>
</dbReference>
<evidence type="ECO:0000256" key="7">
    <source>
        <dbReference type="SAM" id="MobiDB-lite"/>
    </source>
</evidence>
<name>A0A956LW06_UNCEI</name>
<dbReference type="InterPro" id="IPR002545">
    <property type="entry name" value="CheW-lke_dom"/>
</dbReference>
<dbReference type="SMART" id="SM00387">
    <property type="entry name" value="HATPase_c"/>
    <property type="match status" value="1"/>
</dbReference>
<dbReference type="InterPro" id="IPR036097">
    <property type="entry name" value="HisK_dim/P_sf"/>
</dbReference>
<dbReference type="CDD" id="cd16916">
    <property type="entry name" value="HATPase_CheA-like"/>
    <property type="match status" value="1"/>
</dbReference>
<keyword evidence="3 6" id="KW-0597">Phosphoprotein</keyword>
<dbReference type="Pfam" id="PF02895">
    <property type="entry name" value="H-kinase_dim"/>
    <property type="match status" value="1"/>
</dbReference>
<feature type="domain" description="CheW-like" evidence="9">
    <location>
        <begin position="715"/>
        <end position="847"/>
    </location>
</feature>
<dbReference type="PROSITE" id="PS50109">
    <property type="entry name" value="HIS_KIN"/>
    <property type="match status" value="1"/>
</dbReference>
<dbReference type="EMBL" id="JAGQHR010000025">
    <property type="protein sequence ID" value="MCA9726378.1"/>
    <property type="molecule type" value="Genomic_DNA"/>
</dbReference>
<comment type="catalytic activity">
    <reaction evidence="1">
        <text>ATP + protein L-histidine = ADP + protein N-phospho-L-histidine.</text>
        <dbReference type="EC" id="2.7.13.3"/>
    </reaction>
</comment>
<evidence type="ECO:0000259" key="9">
    <source>
        <dbReference type="PROSITE" id="PS50851"/>
    </source>
</evidence>
<dbReference type="PANTHER" id="PTHR43395:SF1">
    <property type="entry name" value="CHEMOTAXIS PROTEIN CHEA"/>
    <property type="match status" value="1"/>
</dbReference>
<dbReference type="InterPro" id="IPR005467">
    <property type="entry name" value="His_kinase_dom"/>
</dbReference>
<evidence type="ECO:0000256" key="3">
    <source>
        <dbReference type="ARBA" id="ARBA00022553"/>
    </source>
</evidence>
<dbReference type="PROSITE" id="PS50894">
    <property type="entry name" value="HPT"/>
    <property type="match status" value="1"/>
</dbReference>
<dbReference type="Gene3D" id="1.20.120.160">
    <property type="entry name" value="HPT domain"/>
    <property type="match status" value="1"/>
</dbReference>
<dbReference type="InterPro" id="IPR037006">
    <property type="entry name" value="CheA-like_homodim_sf"/>
</dbReference>
<comment type="caution">
    <text evidence="11">The sequence shown here is derived from an EMBL/GenBank/DDBJ whole genome shotgun (WGS) entry which is preliminary data.</text>
</comment>
<evidence type="ECO:0000313" key="11">
    <source>
        <dbReference type="EMBL" id="MCA9726378.1"/>
    </source>
</evidence>
<sequence length="855" mass="91842">MSDLSDVVSEFLIESYENLDQLDRDLVALERDPSEKETLASIFRTIHTIKGTSGFLAFSKLESVTHVGENLLSRLRDGLLVLTPDRTSALLTMVDAVRGILANIEESGQEGDGVYDDLIKSLTALTEDGSSAPAAAPPAAMVVDDHESDDHEESEDLALASATSMAKPSATDLGESGPATDSATHRGSVSDSNIRVDVGLLDRLMNLVGELVLARNQILQWSSGTEDTGFLATTQRLNLITTELQEGVMKTRMQPIGNVWAKFPRVVRDLASTCEKKVRIEMEGKDTELDKTIIESIKDPLTHIVRNAVDHGIESPHQRLLSGKEEEGLLLLRAYHEGGQVNIEIVDDGKGLDAAKIKEKAISRGLLTAEQAGRMSDRELVNLIFLPGFSTAAKVTNVSGRGVGMDVVKTNIEKIGGTVDLQSRPGEGTTLKIKIPLTLAIIPALIVTTGGDRFAIPQVSLLELVRLEGAQARKGIEWIHGAPVYRLRGNLLPLVFLNEQLQLGGPGSSVASLLDFEAARAELRGWLARAREAIKGHGANAPADLPPPAETTLGRWLSSCNDDLNALPTVELLRSACDAFFEGVSKITQAGGKVESHSLVEIESLAEVAAEQIGALQSYLETASSLNIVVLSADDRHFGLVVDEINDTEEIVVKPLSKQLKGLSVFAGATIMGDGRVALILDILGMAQRSGVVSQVRDRTLVDSKPQVHGEEVDKQTLLLVGVGEHGRMAIPLSAVARLEEFSGSTIERTGRDEVVQYRGNILPLLRLSSVLPESGSSHEADPMPVVVYSEDDRSVGLVVDRIIDIVEESVVLQRRSGRSGVLGSAIIQGRVTDVLDVRGLICKADPSFFEAVAA</sequence>